<accession>A0ACC1ACK2</accession>
<keyword evidence="2" id="KW-1185">Reference proteome</keyword>
<evidence type="ECO:0000313" key="1">
    <source>
        <dbReference type="EMBL" id="KAJ0084978.1"/>
    </source>
</evidence>
<dbReference type="Proteomes" id="UP001164250">
    <property type="component" value="Chromosome 11"/>
</dbReference>
<organism evidence="1 2">
    <name type="scientific">Pistacia atlantica</name>
    <dbReference type="NCBI Taxonomy" id="434234"/>
    <lineage>
        <taxon>Eukaryota</taxon>
        <taxon>Viridiplantae</taxon>
        <taxon>Streptophyta</taxon>
        <taxon>Embryophyta</taxon>
        <taxon>Tracheophyta</taxon>
        <taxon>Spermatophyta</taxon>
        <taxon>Magnoliopsida</taxon>
        <taxon>eudicotyledons</taxon>
        <taxon>Gunneridae</taxon>
        <taxon>Pentapetalae</taxon>
        <taxon>rosids</taxon>
        <taxon>malvids</taxon>
        <taxon>Sapindales</taxon>
        <taxon>Anacardiaceae</taxon>
        <taxon>Pistacia</taxon>
    </lineage>
</organism>
<gene>
    <name evidence="1" type="ORF">Patl1_31047</name>
</gene>
<name>A0ACC1ACK2_9ROSI</name>
<reference evidence="2" key="1">
    <citation type="journal article" date="2023" name="G3 (Bethesda)">
        <title>Genome assembly and association tests identify interacting loci associated with vigor, precocity, and sex in interspecific pistachio rootstocks.</title>
        <authorList>
            <person name="Palmer W."/>
            <person name="Jacygrad E."/>
            <person name="Sagayaradj S."/>
            <person name="Cavanaugh K."/>
            <person name="Han R."/>
            <person name="Bertier L."/>
            <person name="Beede B."/>
            <person name="Kafkas S."/>
            <person name="Golino D."/>
            <person name="Preece J."/>
            <person name="Michelmore R."/>
        </authorList>
    </citation>
    <scope>NUCLEOTIDE SEQUENCE [LARGE SCALE GENOMIC DNA]</scope>
</reference>
<dbReference type="EMBL" id="CM047907">
    <property type="protein sequence ID" value="KAJ0084978.1"/>
    <property type="molecule type" value="Genomic_DNA"/>
</dbReference>
<protein>
    <submittedName>
        <fullName evidence="1">Uncharacterized protein</fullName>
    </submittedName>
</protein>
<sequence>MGEEWRFDHRQRFNMAVFMAVLLPFLQNLSLCSSLNSEGLALLRFRERVVRDPFGALSKWDDSGTDIDPCSWFGVECSNGKVVFL</sequence>
<comment type="caution">
    <text evidence="1">The sequence shown here is derived from an EMBL/GenBank/DDBJ whole genome shotgun (WGS) entry which is preliminary data.</text>
</comment>
<evidence type="ECO:0000313" key="2">
    <source>
        <dbReference type="Proteomes" id="UP001164250"/>
    </source>
</evidence>
<proteinExistence type="predicted"/>